<dbReference type="EMBL" id="JBEVYD010000012">
    <property type="protein sequence ID" value="KAL3229074.1"/>
    <property type="molecule type" value="Genomic_DNA"/>
</dbReference>
<proteinExistence type="inferred from homology"/>
<dbReference type="InterPro" id="IPR002259">
    <property type="entry name" value="Eqnu_transpt"/>
</dbReference>
<comment type="subcellular location">
    <subcellularLocation>
        <location evidence="1">Membrane</location>
        <topology evidence="1">Multi-pass membrane protein</topology>
    </subcellularLocation>
</comment>
<feature type="transmembrane region" description="Helical" evidence="7">
    <location>
        <begin position="192"/>
        <end position="212"/>
    </location>
</feature>
<feature type="transmembrane region" description="Helical" evidence="7">
    <location>
        <begin position="119"/>
        <end position="138"/>
    </location>
</feature>
<evidence type="ECO:0000256" key="7">
    <source>
        <dbReference type="SAM" id="Phobius"/>
    </source>
</evidence>
<accession>A0ABR4NMV9</accession>
<evidence type="ECO:0000256" key="5">
    <source>
        <dbReference type="ARBA" id="ARBA00022989"/>
    </source>
</evidence>
<protein>
    <submittedName>
        <fullName evidence="8">Nucleoside transporter FUN26</fullName>
    </submittedName>
</protein>
<evidence type="ECO:0000256" key="1">
    <source>
        <dbReference type="ARBA" id="ARBA00004141"/>
    </source>
</evidence>
<dbReference type="PIRSF" id="PIRSF016379">
    <property type="entry name" value="ENT"/>
    <property type="match status" value="1"/>
</dbReference>
<keyword evidence="5 7" id="KW-1133">Transmembrane helix</keyword>
<reference evidence="8 9" key="1">
    <citation type="submission" date="2024-05" db="EMBL/GenBank/DDBJ databases">
        <title>Long read based assembly of the Candida bracarensis genome reveals expanded adhesin content.</title>
        <authorList>
            <person name="Marcet-Houben M."/>
            <person name="Ksiezopolska E."/>
            <person name="Gabaldon T."/>
        </authorList>
    </citation>
    <scope>NUCLEOTIDE SEQUENCE [LARGE SCALE GENOMIC DNA]</scope>
    <source>
        <strain evidence="8 9">CBM6</strain>
    </source>
</reference>
<keyword evidence="9" id="KW-1185">Reference proteome</keyword>
<dbReference type="PANTHER" id="PTHR10332">
    <property type="entry name" value="EQUILIBRATIVE NUCLEOSIDE TRANSPORTER"/>
    <property type="match status" value="1"/>
</dbReference>
<feature type="transmembrane region" description="Helical" evidence="7">
    <location>
        <begin position="23"/>
        <end position="47"/>
    </location>
</feature>
<feature type="transmembrane region" description="Helical" evidence="7">
    <location>
        <begin position="92"/>
        <end position="112"/>
    </location>
</feature>
<keyword evidence="4 7" id="KW-0812">Transmembrane</keyword>
<keyword evidence="3" id="KW-0813">Transport</keyword>
<comment type="similarity">
    <text evidence="2">Belongs to the SLC29A/ENT transporter (TC 2.A.57) family.</text>
</comment>
<feature type="transmembrane region" description="Helical" evidence="7">
    <location>
        <begin position="158"/>
        <end position="180"/>
    </location>
</feature>
<gene>
    <name evidence="8" type="ORF">RNJ44_02161</name>
</gene>
<evidence type="ECO:0000256" key="3">
    <source>
        <dbReference type="ARBA" id="ARBA00022448"/>
    </source>
</evidence>
<dbReference type="PANTHER" id="PTHR10332:SF88">
    <property type="entry name" value="EQUILIBRATIVE NUCLEOSIDE TRANSPORTER 1, ISOFORM A"/>
    <property type="match status" value="1"/>
</dbReference>
<feature type="transmembrane region" description="Helical" evidence="7">
    <location>
        <begin position="318"/>
        <end position="336"/>
    </location>
</feature>
<comment type="caution">
    <text evidence="8">The sequence shown here is derived from an EMBL/GenBank/DDBJ whole genome shotgun (WGS) entry which is preliminary data.</text>
</comment>
<evidence type="ECO:0000313" key="8">
    <source>
        <dbReference type="EMBL" id="KAL3229074.1"/>
    </source>
</evidence>
<name>A0ABR4NMV9_9SACH</name>
<feature type="transmembrane region" description="Helical" evidence="7">
    <location>
        <begin position="390"/>
        <end position="411"/>
    </location>
</feature>
<sequence>MNHDAIDELENTSLVHKLRNVEYLTFCMIGVGLLWPWNCILSAVLYFRHDMFQDVTTWAKIFASTMMAVSTIASLAFNVWLASRQSSYPQRVVRGLVWQVLAFVVLTLICLIHEVLPMWFSFIFIMILVLMSAVSTALTQNGILAIANVFGSEYSQAVMLGQAVAGVLPSVVLLLLSFGNNHAETGRDQSKLGILFYIMTTAMVCGACIFLFRQTGIGEKFTAIMTEEGIDIDRDDEKVPFGVLFEKLRYLVLSIFLTFVVTLIFPVFASTIKSVGFKIDDSHYMPLIFTLWNLGDLYGRVLADLPYFQDESFTPLKTFVYSALRLLHIPLFLYFVKTQNGHSILLDLGYMLLQFIFGVTNGHTISLSFMKVPHVLKSDVEKEAAGGFTNIFVSVGLACGSLLSYLFVFIISSITHT</sequence>
<evidence type="ECO:0000256" key="2">
    <source>
        <dbReference type="ARBA" id="ARBA00007965"/>
    </source>
</evidence>
<feature type="transmembrane region" description="Helical" evidence="7">
    <location>
        <begin position="250"/>
        <end position="272"/>
    </location>
</feature>
<evidence type="ECO:0000313" key="9">
    <source>
        <dbReference type="Proteomes" id="UP001623330"/>
    </source>
</evidence>
<organism evidence="8 9">
    <name type="scientific">Nakaseomyces bracarensis</name>
    <dbReference type="NCBI Taxonomy" id="273131"/>
    <lineage>
        <taxon>Eukaryota</taxon>
        <taxon>Fungi</taxon>
        <taxon>Dikarya</taxon>
        <taxon>Ascomycota</taxon>
        <taxon>Saccharomycotina</taxon>
        <taxon>Saccharomycetes</taxon>
        <taxon>Saccharomycetales</taxon>
        <taxon>Saccharomycetaceae</taxon>
        <taxon>Nakaseomyces</taxon>
    </lineage>
</organism>
<feature type="transmembrane region" description="Helical" evidence="7">
    <location>
        <begin position="59"/>
        <end position="80"/>
    </location>
</feature>
<evidence type="ECO:0000256" key="6">
    <source>
        <dbReference type="ARBA" id="ARBA00023136"/>
    </source>
</evidence>
<evidence type="ECO:0000256" key="4">
    <source>
        <dbReference type="ARBA" id="ARBA00022692"/>
    </source>
</evidence>
<dbReference type="Pfam" id="PF01733">
    <property type="entry name" value="Nucleoside_tran"/>
    <property type="match status" value="2"/>
</dbReference>
<keyword evidence="6 7" id="KW-0472">Membrane</keyword>
<feature type="transmembrane region" description="Helical" evidence="7">
    <location>
        <begin position="348"/>
        <end position="370"/>
    </location>
</feature>
<dbReference type="Proteomes" id="UP001623330">
    <property type="component" value="Unassembled WGS sequence"/>
</dbReference>